<dbReference type="Pfam" id="PF13524">
    <property type="entry name" value="Glyco_trans_1_2"/>
    <property type="match status" value="1"/>
</dbReference>
<dbReference type="EC" id="2.4.-.-" evidence="4"/>
<dbReference type="GO" id="GO:0016757">
    <property type="term" value="F:glycosyltransferase activity"/>
    <property type="evidence" value="ECO:0007669"/>
    <property type="project" value="UniProtKB-KW"/>
</dbReference>
<feature type="domain" description="Spore protein YkvP/CgeB glycosyl transferase-like" evidence="3">
    <location>
        <begin position="507"/>
        <end position="654"/>
    </location>
</feature>
<evidence type="ECO:0000313" key="4">
    <source>
        <dbReference type="EMBL" id="MEZ7196519.1"/>
    </source>
</evidence>
<dbReference type="RefSeq" id="WP_371386054.1">
    <property type="nucleotide sequence ID" value="NZ_JBGLYH010000014.1"/>
</dbReference>
<keyword evidence="5" id="KW-1185">Reference proteome</keyword>
<evidence type="ECO:0000313" key="5">
    <source>
        <dbReference type="Proteomes" id="UP001568698"/>
    </source>
</evidence>
<dbReference type="InterPro" id="IPR013216">
    <property type="entry name" value="Methyltransf_11"/>
</dbReference>
<feature type="domain" description="Methyltransferase type 11" evidence="2">
    <location>
        <begin position="97"/>
        <end position="178"/>
    </location>
</feature>
<dbReference type="SUPFAM" id="SSF53335">
    <property type="entry name" value="S-adenosyl-L-methionine-dependent methyltransferases"/>
    <property type="match status" value="1"/>
</dbReference>
<evidence type="ECO:0000259" key="2">
    <source>
        <dbReference type="Pfam" id="PF08241"/>
    </source>
</evidence>
<sequence>MSALFDHAARRRKRNRPIRSIEEGLSLSTALFAGGNHNEAFDLLEQMLLEGFTPGQDILVLAHDLFGKLEDRSRYALYQSRCYDFPIRPGDKVLDMGSGHIPFPLATHLADITFSDHALGRAGEPFRFVDGKPCYECSVESTPFADKEFDFVYCSHVLEHTADPEAACAELSRIAKRGYIETPAPSKDLFLNAAGVSGHKWAVDNRDGVLSFREYSPGQMECIGHGILQDMHNAPRTDREQAFSALVNLMARNLNTMLMWEGGIDVEVSPRRPRRGSEPARPLAAQASSGTASEVPERLSMVQGHLFYTPYVEDFYARHPGLEQSSFRTQMDELVGDAFSGIHILPPYLEPLGYDARLIVPNCRPAQEQWAREHGVPFPEGDWVRETTRMQLEEIAPDVLYFGDPAWFDSAFARRLTKRPRLLSGWRAANIPHDVDWTDYDLILSSLSGIRRAALDLGARAAEHFTPGFPAWYLDQIGETRQECDVVFSGQCTPTQHVQRNHLLTVIAKAAQKHGFSFRVHASPSDPELQKALAPHLRPPVFGIEMLKALRSGAISFDARGSIGLMNYAEGSGRDLAQKESANMRVFETLGAGTFLLTEPYDNITAMFEPGRELETFADEKELVDKILYYLAHPREREDIARRGRMRCLGEHEMGIKAKLFDSYVRRHIRAASN</sequence>
<keyword evidence="4" id="KW-0328">Glycosyltransferase</keyword>
<name>A0ABV4K0N4_9BACT</name>
<dbReference type="Pfam" id="PF08241">
    <property type="entry name" value="Methyltransf_11"/>
    <property type="match status" value="1"/>
</dbReference>
<dbReference type="InterPro" id="IPR029063">
    <property type="entry name" value="SAM-dependent_MTases_sf"/>
</dbReference>
<keyword evidence="4" id="KW-0808">Transferase</keyword>
<accession>A0ABV4K0N4</accession>
<dbReference type="Gene3D" id="3.40.50.150">
    <property type="entry name" value="Vaccinia Virus protein VP39"/>
    <property type="match status" value="1"/>
</dbReference>
<evidence type="ECO:0000259" key="3">
    <source>
        <dbReference type="Pfam" id="PF13524"/>
    </source>
</evidence>
<reference evidence="4 5" key="1">
    <citation type="submission" date="2024-08" db="EMBL/GenBank/DDBJ databases">
        <title>Sulfate-reducing bacteria isolated from formation water of the oil field in Kazakhstan and description of Pseudodesulfovibrio sp.</title>
        <authorList>
            <person name="Bidzhieva S.K."/>
            <person name="Tourova T.P."/>
            <person name="Grouzdev D.S."/>
            <person name="Beletsky A.V."/>
            <person name="Sokolova D.S."/>
            <person name="Samigullina S.R."/>
            <person name="Poltaraus A.B."/>
            <person name="Avtukh A.N."/>
            <person name="Tereshina V.M."/>
            <person name="Zhaparov N.S."/>
            <person name="Mardanov A.V."/>
            <person name="Nazina T.N."/>
        </authorList>
    </citation>
    <scope>NUCLEOTIDE SEQUENCE [LARGE SCALE GENOMIC DNA]</scope>
    <source>
        <strain evidence="4 5">9FUS</strain>
    </source>
</reference>
<proteinExistence type="predicted"/>
<feature type="region of interest" description="Disordered" evidence="1">
    <location>
        <begin position="268"/>
        <end position="295"/>
    </location>
</feature>
<protein>
    <submittedName>
        <fullName evidence="4">Glycosyltransferase</fullName>
        <ecNumber evidence="4">2.4.-.-</ecNumber>
    </submittedName>
</protein>
<dbReference type="EMBL" id="JBGLYH010000014">
    <property type="protein sequence ID" value="MEZ7196519.1"/>
    <property type="molecule type" value="Genomic_DNA"/>
</dbReference>
<gene>
    <name evidence="4" type="ORF">AB6M95_07145</name>
</gene>
<dbReference type="InterPro" id="IPR055259">
    <property type="entry name" value="YkvP/CgeB_Glyco_trans-like"/>
</dbReference>
<evidence type="ECO:0000256" key="1">
    <source>
        <dbReference type="SAM" id="MobiDB-lite"/>
    </source>
</evidence>
<dbReference type="Proteomes" id="UP001568698">
    <property type="component" value="Unassembled WGS sequence"/>
</dbReference>
<organism evidence="4 5">
    <name type="scientific">Pseudodesulfovibrio karagichevae</name>
    <dbReference type="NCBI Taxonomy" id="3239305"/>
    <lineage>
        <taxon>Bacteria</taxon>
        <taxon>Pseudomonadati</taxon>
        <taxon>Thermodesulfobacteriota</taxon>
        <taxon>Desulfovibrionia</taxon>
        <taxon>Desulfovibrionales</taxon>
        <taxon>Desulfovibrionaceae</taxon>
    </lineage>
</organism>
<comment type="caution">
    <text evidence="4">The sequence shown here is derived from an EMBL/GenBank/DDBJ whole genome shotgun (WGS) entry which is preliminary data.</text>
</comment>